<feature type="region of interest" description="Disordered" evidence="9">
    <location>
        <begin position="80"/>
        <end position="131"/>
    </location>
</feature>
<keyword evidence="4" id="KW-0677">Repeat</keyword>
<keyword evidence="10" id="KW-0812">Transmembrane</keyword>
<protein>
    <recommendedName>
        <fullName evidence="11">C3H1-type domain-containing protein</fullName>
    </recommendedName>
</protein>
<dbReference type="GO" id="GO:0008270">
    <property type="term" value="F:zinc ion binding"/>
    <property type="evidence" value="ECO:0007669"/>
    <property type="project" value="UniProtKB-KW"/>
</dbReference>
<dbReference type="Proteomes" id="UP000030673">
    <property type="component" value="Unassembled WGS sequence"/>
</dbReference>
<dbReference type="InterPro" id="IPR040366">
    <property type="entry name" value="Nab2/ZC3H14"/>
</dbReference>
<dbReference type="Gene3D" id="1.20.1390.10">
    <property type="entry name" value="PWI domain"/>
    <property type="match status" value="1"/>
</dbReference>
<evidence type="ECO:0000256" key="1">
    <source>
        <dbReference type="ARBA" id="ARBA00004123"/>
    </source>
</evidence>
<dbReference type="GO" id="GO:0043488">
    <property type="term" value="P:regulation of mRNA stability"/>
    <property type="evidence" value="ECO:0007669"/>
    <property type="project" value="InterPro"/>
</dbReference>
<keyword evidence="7" id="KW-0539">Nucleus</keyword>
<dbReference type="EMBL" id="KE123879">
    <property type="protein sequence ID" value="EWC86046.1"/>
    <property type="molecule type" value="Genomic_DNA"/>
</dbReference>
<keyword evidence="10" id="KW-1133">Transmembrane helix</keyword>
<feature type="zinc finger region" description="C3H1-type" evidence="8">
    <location>
        <begin position="371"/>
        <end position="396"/>
    </location>
</feature>
<keyword evidence="6 8" id="KW-0862">Zinc</keyword>
<name>W7JN16_PLAFO</name>
<reference evidence="12 13" key="1">
    <citation type="submission" date="2013-02" db="EMBL/GenBank/DDBJ databases">
        <title>The Genome Sequence of Plasmodium falciparum NF54.</title>
        <authorList>
            <consortium name="The Broad Institute Genome Sequencing Platform"/>
            <consortium name="The Broad Institute Genome Sequencing Center for Infectious Disease"/>
            <person name="Neafsey D."/>
            <person name="Cheeseman I."/>
            <person name="Volkman S."/>
            <person name="Adams J."/>
            <person name="Walker B."/>
            <person name="Young S.K."/>
            <person name="Zeng Q."/>
            <person name="Gargeya S."/>
            <person name="Fitzgerald M."/>
            <person name="Haas B."/>
            <person name="Abouelleil A."/>
            <person name="Alvarado L."/>
            <person name="Arachchi H.M."/>
            <person name="Berlin A.M."/>
            <person name="Chapman S.B."/>
            <person name="Dewar J."/>
            <person name="Goldberg J."/>
            <person name="Griggs A."/>
            <person name="Gujja S."/>
            <person name="Hansen M."/>
            <person name="Howarth C."/>
            <person name="Imamovic A."/>
            <person name="Larimer J."/>
            <person name="McCowan C."/>
            <person name="Murphy C."/>
            <person name="Neiman D."/>
            <person name="Pearson M."/>
            <person name="Priest M."/>
            <person name="Roberts A."/>
            <person name="Saif S."/>
            <person name="Shea T."/>
            <person name="Sisk P."/>
            <person name="Sykes S."/>
            <person name="Wortman J."/>
            <person name="Nusbaum C."/>
            <person name="Birren B."/>
        </authorList>
    </citation>
    <scope>NUCLEOTIDE SEQUENCE [LARGE SCALE GENOMIC DNA]</scope>
    <source>
        <strain evidence="12 13">NF54</strain>
    </source>
</reference>
<evidence type="ECO:0000313" key="12">
    <source>
        <dbReference type="EMBL" id="EWC86046.1"/>
    </source>
</evidence>
<dbReference type="GO" id="GO:0005634">
    <property type="term" value="C:nucleus"/>
    <property type="evidence" value="ECO:0007669"/>
    <property type="project" value="UniProtKB-SubCell"/>
</dbReference>
<evidence type="ECO:0000256" key="5">
    <source>
        <dbReference type="ARBA" id="ARBA00022771"/>
    </source>
</evidence>
<dbReference type="GO" id="GO:0005737">
    <property type="term" value="C:cytoplasm"/>
    <property type="evidence" value="ECO:0007669"/>
    <property type="project" value="TreeGrafter"/>
</dbReference>
<evidence type="ECO:0000256" key="9">
    <source>
        <dbReference type="SAM" id="MobiDB-lite"/>
    </source>
</evidence>
<feature type="domain" description="C3H1-type" evidence="11">
    <location>
        <begin position="371"/>
        <end position="396"/>
    </location>
</feature>
<keyword evidence="3 8" id="KW-0479">Metal-binding</keyword>
<evidence type="ECO:0000256" key="8">
    <source>
        <dbReference type="PROSITE-ProRule" id="PRU00723"/>
    </source>
</evidence>
<keyword evidence="13" id="KW-1185">Reference proteome</keyword>
<organism evidence="12 13">
    <name type="scientific">Plasmodium falciparum (isolate NF54)</name>
    <dbReference type="NCBI Taxonomy" id="5843"/>
    <lineage>
        <taxon>Eukaryota</taxon>
        <taxon>Sar</taxon>
        <taxon>Alveolata</taxon>
        <taxon>Apicomplexa</taxon>
        <taxon>Aconoidasida</taxon>
        <taxon>Haemosporida</taxon>
        <taxon>Plasmodiidae</taxon>
        <taxon>Plasmodium</taxon>
        <taxon>Plasmodium (Laverania)</taxon>
    </lineage>
</organism>
<feature type="transmembrane region" description="Helical" evidence="10">
    <location>
        <begin position="615"/>
        <end position="635"/>
    </location>
</feature>
<evidence type="ECO:0000259" key="11">
    <source>
        <dbReference type="PROSITE" id="PS50103"/>
    </source>
</evidence>
<evidence type="ECO:0000256" key="7">
    <source>
        <dbReference type="ARBA" id="ARBA00023242"/>
    </source>
</evidence>
<dbReference type="PANTHER" id="PTHR14738:SF29">
    <property type="entry name" value="ZINC FINGER CCCH DOMAIN-CONTAINING PROTEIN 14"/>
    <property type="match status" value="1"/>
</dbReference>
<keyword evidence="10" id="KW-0472">Membrane</keyword>
<evidence type="ECO:0000256" key="4">
    <source>
        <dbReference type="ARBA" id="ARBA00022737"/>
    </source>
</evidence>
<dbReference type="Pfam" id="PF14608">
    <property type="entry name" value="zf-CCCH_2"/>
    <property type="match status" value="2"/>
</dbReference>
<dbReference type="Gene3D" id="4.10.1000.40">
    <property type="match status" value="1"/>
</dbReference>
<evidence type="ECO:0000313" key="13">
    <source>
        <dbReference type="Proteomes" id="UP000030673"/>
    </source>
</evidence>
<sequence>MLTKSKEEQKAYQTIITEKLRELLGEYEVDILTEYVWHMAGNAKSSNEFMCNELKDFLGDHTTVFVDWLMRLMGDIRKQKKSDTSFKNDKSNKSSSVREKQHDEYSKSNRSRGDNPNPFMQPPTMMNNQEMSSYNMNNMPNFYQGNYVVGSKNMMDNSNNFISNNMNNNFVNSRYQNNIQPKNGKFLQNINNTSVSSSVNFMNTNRFNNNVNNNNYGFQKNNMINNNSNTNVVGTVPMDEQINNTQNFIKQNNNNMRNQQTFFSNTHNENNVNTHQYFTPKGNKQQIFNTNITNIDKQIKTQQQIQQNVNVVLPCDSHNTSNVQSVGEVSNNIQNDHMNDNMLNNALNTNEDGKQLVANQENVVDPSNVIIKIQKKCLYLPNCQFGDKCRYIHPVENCRNWPYCAFGSECIYIHPNVPCKFDITYKRISDSADEYNNSEKKNKAVLKISLTKKLFETIKIENDIELKVSYTEFLWRSFRRIDISTFNLKNFRIGLVSVEKLRNFKINKFDEECINWLKEECYIDNKIVMENGNFVINTSKKSVTKNFLLCYVGMCSIFLYYDNEEENEKCKIEIPYYHITSINIKNKNLLELECKAIVDQTNIFYLWYDSLNVLYMHYCHCFFFFFFDTFIFHLMEKKKKKK</sequence>
<gene>
    <name evidence="12" type="ORF">PFNF54_05150</name>
</gene>
<evidence type="ECO:0000256" key="3">
    <source>
        <dbReference type="ARBA" id="ARBA00022723"/>
    </source>
</evidence>
<evidence type="ECO:0000256" key="2">
    <source>
        <dbReference type="ARBA" id="ARBA00008423"/>
    </source>
</evidence>
<proteinExistence type="inferred from homology"/>
<accession>W7JN16</accession>
<dbReference type="InterPro" id="IPR000571">
    <property type="entry name" value="Znf_CCCH"/>
</dbReference>
<dbReference type="PANTHER" id="PTHR14738">
    <property type="entry name" value="ZINC FINGER CCCH DOMAIN-CONTAINING PROTEIN 14"/>
    <property type="match status" value="1"/>
</dbReference>
<comment type="similarity">
    <text evidence="2">Belongs to the ZC3H14 family.</text>
</comment>
<dbReference type="GO" id="GO:0008143">
    <property type="term" value="F:poly(A) binding"/>
    <property type="evidence" value="ECO:0007669"/>
    <property type="project" value="InterPro"/>
</dbReference>
<comment type="subcellular location">
    <subcellularLocation>
        <location evidence="1">Nucleus</location>
    </subcellularLocation>
</comment>
<dbReference type="AlphaFoldDB" id="W7JN16"/>
<evidence type="ECO:0000256" key="6">
    <source>
        <dbReference type="ARBA" id="ARBA00022833"/>
    </source>
</evidence>
<dbReference type="PROSITE" id="PS50103">
    <property type="entry name" value="ZF_C3H1"/>
    <property type="match status" value="1"/>
</dbReference>
<keyword evidence="5 8" id="KW-0863">Zinc-finger</keyword>
<evidence type="ECO:0000256" key="10">
    <source>
        <dbReference type="SAM" id="Phobius"/>
    </source>
</evidence>
<feature type="compositionally biased region" description="Basic and acidic residues" evidence="9">
    <location>
        <begin position="80"/>
        <end position="113"/>
    </location>
</feature>